<dbReference type="InterPro" id="IPR027417">
    <property type="entry name" value="P-loop_NTPase"/>
</dbReference>
<dbReference type="SUPFAM" id="SSF52540">
    <property type="entry name" value="P-loop containing nucleoside triphosphate hydrolases"/>
    <property type="match status" value="1"/>
</dbReference>
<dbReference type="PRINTS" id="PR00038">
    <property type="entry name" value="HTHLUXR"/>
</dbReference>
<dbReference type="InterPro" id="IPR000792">
    <property type="entry name" value="Tscrpt_reg_LuxR_C"/>
</dbReference>
<comment type="function">
    <text evidence="8">Positively regulates the transcription of the maltose regulon whose gene products are responsible for uptake and catabolism of malto-oligosaccharides. Specifically binds to the promoter region of its target genes, recognizing a short DNA motif called the MalT box.</text>
</comment>
<dbReference type="Gene3D" id="1.25.40.10">
    <property type="entry name" value="Tetratricopeptide repeat domain"/>
    <property type="match status" value="1"/>
</dbReference>
<comment type="caution">
    <text evidence="10">The sequence shown here is derived from an EMBL/GenBank/DDBJ whole genome shotgun (WGS) entry which is preliminary data.</text>
</comment>
<evidence type="ECO:0000313" key="10">
    <source>
        <dbReference type="EMBL" id="MDN0086801.1"/>
    </source>
</evidence>
<dbReference type="InterPro" id="IPR036388">
    <property type="entry name" value="WH-like_DNA-bd_sf"/>
</dbReference>
<comment type="activity regulation">
    <text evidence="8">Activated by ATP and maltotriose, which are both required for DNA binding.</text>
</comment>
<dbReference type="Proteomes" id="UP001167864">
    <property type="component" value="Unassembled WGS sequence"/>
</dbReference>
<dbReference type="Pfam" id="PF00196">
    <property type="entry name" value="GerE"/>
    <property type="match status" value="1"/>
</dbReference>
<dbReference type="PROSITE" id="PS50043">
    <property type="entry name" value="HTH_LUXR_2"/>
    <property type="match status" value="1"/>
</dbReference>
<keyword evidence="6 8" id="KW-0804">Transcription</keyword>
<dbReference type="InterPro" id="IPR011990">
    <property type="entry name" value="TPR-like_helical_dom_sf"/>
</dbReference>
<evidence type="ECO:0000256" key="5">
    <source>
        <dbReference type="ARBA" id="ARBA00023159"/>
    </source>
</evidence>
<dbReference type="GO" id="GO:0003700">
    <property type="term" value="F:DNA-binding transcription factor activity"/>
    <property type="evidence" value="ECO:0007669"/>
    <property type="project" value="UniProtKB-UniRule"/>
</dbReference>
<evidence type="ECO:0000256" key="2">
    <source>
        <dbReference type="ARBA" id="ARBA00022840"/>
    </source>
</evidence>
<dbReference type="GO" id="GO:0045913">
    <property type="term" value="P:positive regulation of carbohydrate metabolic process"/>
    <property type="evidence" value="ECO:0007669"/>
    <property type="project" value="UniProtKB-UniRule"/>
</dbReference>
<keyword evidence="3 8" id="KW-0805">Transcription regulation</keyword>
<keyword evidence="1 8" id="KW-0547">Nucleotide-binding</keyword>
<organism evidence="10 11">
    <name type="scientific">Yersinia nurmii</name>
    <dbReference type="NCBI Taxonomy" id="685706"/>
    <lineage>
        <taxon>Bacteria</taxon>
        <taxon>Pseudomonadati</taxon>
        <taxon>Pseudomonadota</taxon>
        <taxon>Gammaproteobacteria</taxon>
        <taxon>Enterobacterales</taxon>
        <taxon>Yersiniaceae</taxon>
        <taxon>Yersinia</taxon>
    </lineage>
</organism>
<dbReference type="InterPro" id="IPR023768">
    <property type="entry name" value="Tscrpt_reg_HTH_MalT"/>
</dbReference>
<dbReference type="CDD" id="cd06170">
    <property type="entry name" value="LuxR_C_like"/>
    <property type="match status" value="1"/>
</dbReference>
<dbReference type="InterPro" id="IPR059106">
    <property type="entry name" value="WHD_MalT"/>
</dbReference>
<dbReference type="Pfam" id="PF25873">
    <property type="entry name" value="WHD_MalT"/>
    <property type="match status" value="1"/>
</dbReference>
<protein>
    <recommendedName>
        <fullName evidence="8">HTH-type transcriptional regulator MalT</fullName>
    </recommendedName>
    <alternativeName>
        <fullName evidence="8">ATP-dependent transcriptional activator MalT</fullName>
    </alternativeName>
</protein>
<dbReference type="Gene3D" id="1.10.10.10">
    <property type="entry name" value="Winged helix-like DNA-binding domain superfamily/Winged helix DNA-binding domain"/>
    <property type="match status" value="1"/>
</dbReference>
<dbReference type="InterPro" id="IPR041617">
    <property type="entry name" value="TPR_MalT"/>
</dbReference>
<dbReference type="Pfam" id="PF17874">
    <property type="entry name" value="TPR_MalT"/>
    <property type="match status" value="1"/>
</dbReference>
<evidence type="ECO:0000313" key="11">
    <source>
        <dbReference type="Proteomes" id="UP001167864"/>
    </source>
</evidence>
<dbReference type="SMART" id="SM00421">
    <property type="entry name" value="HTH_LUXR"/>
    <property type="match status" value="1"/>
</dbReference>
<dbReference type="GO" id="GO:0003677">
    <property type="term" value="F:DNA binding"/>
    <property type="evidence" value="ECO:0007669"/>
    <property type="project" value="UniProtKB-KW"/>
</dbReference>
<name>A0AAW7JYP6_9GAMM</name>
<dbReference type="SUPFAM" id="SSF48452">
    <property type="entry name" value="TPR-like"/>
    <property type="match status" value="1"/>
</dbReference>
<proteinExistence type="inferred from homology"/>
<evidence type="ECO:0000256" key="7">
    <source>
        <dbReference type="ARBA" id="ARBA00023277"/>
    </source>
</evidence>
<comment type="subunit">
    <text evidence="8">Monomer in solution. Oligomerizes to an active state in the presence of the positive effectors ATP and maltotriose.</text>
</comment>
<dbReference type="PANTHER" id="PTHR44688">
    <property type="entry name" value="DNA-BINDING TRANSCRIPTIONAL ACTIVATOR DEVR_DOSR"/>
    <property type="match status" value="1"/>
</dbReference>
<dbReference type="FunFam" id="1.10.10.10:FF:000115">
    <property type="entry name" value="HTH-type transcriptional regulator MalT"/>
    <property type="match status" value="1"/>
</dbReference>
<evidence type="ECO:0000256" key="8">
    <source>
        <dbReference type="HAMAP-Rule" id="MF_01247"/>
    </source>
</evidence>
<keyword evidence="2 8" id="KW-0067">ATP-binding</keyword>
<accession>A0AAW7JYP6</accession>
<dbReference type="InterPro" id="IPR016032">
    <property type="entry name" value="Sig_transdc_resp-reg_C-effctor"/>
</dbReference>
<dbReference type="PROSITE" id="PS00622">
    <property type="entry name" value="HTH_LUXR_1"/>
    <property type="match status" value="1"/>
</dbReference>
<feature type="domain" description="HTH luxR-type" evidence="9">
    <location>
        <begin position="832"/>
        <end position="897"/>
    </location>
</feature>
<dbReference type="RefSeq" id="WP_289817706.1">
    <property type="nucleotide sequence ID" value="NZ_JAUEHU010000004.1"/>
</dbReference>
<keyword evidence="5 8" id="KW-0010">Activator</keyword>
<evidence type="ECO:0000256" key="6">
    <source>
        <dbReference type="ARBA" id="ARBA00023163"/>
    </source>
</evidence>
<dbReference type="GO" id="GO:0005524">
    <property type="term" value="F:ATP binding"/>
    <property type="evidence" value="ECO:0007669"/>
    <property type="project" value="UniProtKB-UniRule"/>
</dbReference>
<keyword evidence="7 8" id="KW-0119">Carbohydrate metabolism</keyword>
<dbReference type="EMBL" id="JAUEHU010000004">
    <property type="protein sequence ID" value="MDN0086801.1"/>
    <property type="molecule type" value="Genomic_DNA"/>
</dbReference>
<dbReference type="PANTHER" id="PTHR44688:SF16">
    <property type="entry name" value="DNA-BINDING TRANSCRIPTIONAL ACTIVATOR DEVR_DOSR"/>
    <property type="match status" value="1"/>
</dbReference>
<dbReference type="GO" id="GO:0045893">
    <property type="term" value="P:positive regulation of DNA-templated transcription"/>
    <property type="evidence" value="ECO:0007669"/>
    <property type="project" value="UniProtKB-UniRule"/>
</dbReference>
<evidence type="ECO:0000256" key="1">
    <source>
        <dbReference type="ARBA" id="ARBA00022741"/>
    </source>
</evidence>
<reference evidence="10" key="1">
    <citation type="submission" date="2023-06" db="EMBL/GenBank/DDBJ databases">
        <authorList>
            <person name="Polev D.E."/>
            <person name="Saitova A.T."/>
            <person name="Bogumilchik E.A."/>
            <person name="Kokorina G.I."/>
            <person name="Voskresenskaia E.A."/>
        </authorList>
    </citation>
    <scope>NUCLEOTIDE SEQUENCE</scope>
    <source>
        <strain evidence="10">2145 StPb PI</strain>
    </source>
</reference>
<feature type="binding site" evidence="8">
    <location>
        <begin position="39"/>
        <end position="46"/>
    </location>
    <ligand>
        <name>ATP</name>
        <dbReference type="ChEBI" id="CHEBI:30616"/>
    </ligand>
</feature>
<evidence type="ECO:0000256" key="4">
    <source>
        <dbReference type="ARBA" id="ARBA00023125"/>
    </source>
</evidence>
<dbReference type="HAMAP" id="MF_01247">
    <property type="entry name" value="HTH_type_MalT"/>
    <property type="match status" value="1"/>
</dbReference>
<gene>
    <name evidence="8 10" type="primary">malT</name>
    <name evidence="10" type="ORF">QVN42_05205</name>
</gene>
<evidence type="ECO:0000256" key="3">
    <source>
        <dbReference type="ARBA" id="ARBA00023015"/>
    </source>
</evidence>
<dbReference type="SUPFAM" id="SSF46894">
    <property type="entry name" value="C-terminal effector domain of the bipartite response regulators"/>
    <property type="match status" value="1"/>
</dbReference>
<dbReference type="NCBIfam" id="NF003420">
    <property type="entry name" value="PRK04841.1"/>
    <property type="match status" value="1"/>
</dbReference>
<sequence length="904" mass="102885">MLIPSKLSRPVRLQNTVVRDRLLAKLSAAANYRLTLVNCPAGYGKTTLVAQWAAGQSNLGWYSLDESDNQPERFATYLVAAVQQATGGHCSKSEALSQKHQYANLSALFAQLFVELSDWDGPLYLVIDDYHLITNDAIHEAMRFFLRHQPENLTLLILSRTLPPLGIANLRVRDQLLELGIQQLAFNHQEAQQFFDCRLPVPLDQGDSSRLCDEVEGWATALQLIALSSRQPNSSAQKSAKRRAGLNASHLSDYLVDEVLDQVDANARAFLLRCSVLRSMNDALIVRLTGEDNGQQRLEELERQGLFIHRMDDTGEWFCFHPLFATFLRQRCQWELALELPDLHHAAAEGWMALGYPAEAIHHALAAGDVGMLRDILLQHAWSLFNHSELALLEQCLSALPYSLLIQNPELALLQAWLAQSQHRYSEVNTLLGQAETAMLERKIPIDAALSAEFDALRAQVAINAGKPDEAEKLATDALKYLPMASYYSRIVATSVTGEVHHCKGELTRALPMMQQTEQMARRHQAYHYALWALLQQSEILIAQGFLQAAFETQEKAFELIREQHLEQLPMHEFLLRIRAQVLWSWSRLDEAEEAARQGIAILANYQPQQQLQCLAMLSKCSLARGDLDNAHMYIQRCEALIHGTQYHRDWVTNADKPRVIYWQMTGDKTAAANWLRQAEKPGMADNHFLQGQWRNIARVQIMLGYFDEAEVVLDELNENARRLRLTSDLNRNLLLSNILYWQTERKGEAQKALIESLTLANRTGFISHFVIEGEAMAQQLRQLIQLNALPELEQHRAQRILKDINQHHRHKFAHFDERFVDKLLTHPQVPELIRTSPLTQREWQVLGLIYSGYSNEQIAGELDVAATTIKTHIRNLYQKLGVAHRQEAVQQAQRLLQMMGYGV</sequence>
<evidence type="ECO:0000259" key="9">
    <source>
        <dbReference type="PROSITE" id="PS50043"/>
    </source>
</evidence>
<keyword evidence="4 8" id="KW-0238">DNA-binding</keyword>
<comment type="similarity">
    <text evidence="8">Belongs to the MalT family.</text>
</comment>
<dbReference type="AlphaFoldDB" id="A0AAW7JYP6"/>